<evidence type="ECO:0000313" key="1">
    <source>
        <dbReference type="EMBL" id="CAD8126842.1"/>
    </source>
</evidence>
<protein>
    <submittedName>
        <fullName evidence="1">Uncharacterized protein</fullName>
    </submittedName>
</protein>
<proteinExistence type="predicted"/>
<sequence length="139" mass="16302">MGCSINHIQIIENHSYTLEITQDLQEDEISILTIHEGIKCLKTNIEQNKLNYPDDIIVNQVQEQFIYNLSSQSSSVSLDCPVKKSCLKQINQNCLTLFKYASKKKVQFNISSQKFSKKRKYQKRQRSHYKQPIDLDEIF</sequence>
<comment type="caution">
    <text evidence="1">The sequence shown here is derived from an EMBL/GenBank/DDBJ whole genome shotgun (WGS) entry which is preliminary data.</text>
</comment>
<dbReference type="EMBL" id="CAJJDN010000171">
    <property type="protein sequence ID" value="CAD8126842.1"/>
    <property type="molecule type" value="Genomic_DNA"/>
</dbReference>
<dbReference type="Proteomes" id="UP000692954">
    <property type="component" value="Unassembled WGS sequence"/>
</dbReference>
<evidence type="ECO:0000313" key="2">
    <source>
        <dbReference type="Proteomes" id="UP000692954"/>
    </source>
</evidence>
<gene>
    <name evidence="1" type="ORF">PSON_ATCC_30995.1.T1710021</name>
</gene>
<dbReference type="OrthoDB" id="10507843at2759"/>
<accession>A0A8S1RHV9</accession>
<keyword evidence="2" id="KW-1185">Reference proteome</keyword>
<reference evidence="1" key="1">
    <citation type="submission" date="2021-01" db="EMBL/GenBank/DDBJ databases">
        <authorList>
            <consortium name="Genoscope - CEA"/>
            <person name="William W."/>
        </authorList>
    </citation>
    <scope>NUCLEOTIDE SEQUENCE</scope>
</reference>
<name>A0A8S1RHV9_9CILI</name>
<dbReference type="AlphaFoldDB" id="A0A8S1RHV9"/>
<organism evidence="1 2">
    <name type="scientific">Paramecium sonneborni</name>
    <dbReference type="NCBI Taxonomy" id="65129"/>
    <lineage>
        <taxon>Eukaryota</taxon>
        <taxon>Sar</taxon>
        <taxon>Alveolata</taxon>
        <taxon>Ciliophora</taxon>
        <taxon>Intramacronucleata</taxon>
        <taxon>Oligohymenophorea</taxon>
        <taxon>Peniculida</taxon>
        <taxon>Parameciidae</taxon>
        <taxon>Paramecium</taxon>
    </lineage>
</organism>